<feature type="binding site" evidence="11">
    <location>
        <position position="306"/>
    </location>
    <ligand>
        <name>Mg(2+)</name>
        <dbReference type="ChEBI" id="CHEBI:18420"/>
        <label>2</label>
    </ligand>
</feature>
<feature type="binding site" evidence="11">
    <location>
        <position position="304"/>
    </location>
    <ligand>
        <name>Mg(2+)</name>
        <dbReference type="ChEBI" id="CHEBI:18420"/>
        <label>1</label>
    </ligand>
</feature>
<keyword evidence="7" id="KW-0133">Cell shape</keyword>
<gene>
    <name evidence="14" type="ORF">JQS43_20680</name>
</gene>
<dbReference type="Pfam" id="PF01820">
    <property type="entry name" value="Dala_Dala_lig_N"/>
    <property type="match status" value="1"/>
</dbReference>
<keyword evidence="4" id="KW-0436">Ligase</keyword>
<dbReference type="GO" id="GO:0046872">
    <property type="term" value="F:metal ion binding"/>
    <property type="evidence" value="ECO:0007669"/>
    <property type="project" value="UniProtKB-KW"/>
</dbReference>
<feature type="binding site" evidence="11">
    <location>
        <position position="304"/>
    </location>
    <ligand>
        <name>Mg(2+)</name>
        <dbReference type="ChEBI" id="CHEBI:18420"/>
        <label>2</label>
    </ligand>
</feature>
<dbReference type="Gene3D" id="3.30.470.20">
    <property type="entry name" value="ATP-grasp fold, B domain"/>
    <property type="match status" value="1"/>
</dbReference>
<dbReference type="RefSeq" id="WP_239676049.1">
    <property type="nucleotide sequence ID" value="NZ_CP070499.1"/>
</dbReference>
<accession>A0A895YHD7</accession>
<evidence type="ECO:0000256" key="10">
    <source>
        <dbReference type="PIRSR" id="PIRSR039102-1"/>
    </source>
</evidence>
<sequence length="340" mass="36446">MRIVVLCGGESSERDVSLASGWAAAEALVSRGHEVAVIDPAVTQPVLAERLQEVADVPEFAVPKEPPDMREQPLWQRRMFQALTSTPLLNRLREADQVFLAMHGGWGEDGRLQALLEMAGIGFTGAGSSVCAAAWRKDQSLAMLRAAGVPVTEQVRHPVGQAQPAAEAEALLASGPVVVKPIAGGSSVNVRIAHTAAELRASVSDDEEWVIETFLPGREFTVGVVGETVMPVVEIEISEPLFDYQSKYQPGAAREICPADIPADLATQMQKYALLAHQALGFDWHTYSRVDFRCDAGGAPVCLEVNALPGLTPGSLLPLAAQAAGWSYPELVERLIALKR</sequence>
<dbReference type="GO" id="GO:0005524">
    <property type="term" value="F:ATP binding"/>
    <property type="evidence" value="ECO:0007669"/>
    <property type="project" value="UniProtKB-UniRule"/>
</dbReference>
<dbReference type="InterPro" id="IPR005905">
    <property type="entry name" value="D_ala_D_ala"/>
</dbReference>
<dbReference type="Gene3D" id="3.40.50.20">
    <property type="match status" value="1"/>
</dbReference>
<dbReference type="PIRSF" id="PIRSF039102">
    <property type="entry name" value="Ddl/VanB"/>
    <property type="match status" value="1"/>
</dbReference>
<dbReference type="Proteomes" id="UP000662857">
    <property type="component" value="Chromosome"/>
</dbReference>
<dbReference type="Gene3D" id="3.30.1490.20">
    <property type="entry name" value="ATP-grasp fold, A domain"/>
    <property type="match status" value="1"/>
</dbReference>
<evidence type="ECO:0000256" key="3">
    <source>
        <dbReference type="ARBA" id="ARBA00022490"/>
    </source>
</evidence>
<dbReference type="GO" id="GO:0009252">
    <property type="term" value="P:peptidoglycan biosynthetic process"/>
    <property type="evidence" value="ECO:0007669"/>
    <property type="project" value="UniProtKB-KW"/>
</dbReference>
<dbReference type="GO" id="GO:0005737">
    <property type="term" value="C:cytoplasm"/>
    <property type="evidence" value="ECO:0007669"/>
    <property type="project" value="UniProtKB-SubCell"/>
</dbReference>
<dbReference type="Pfam" id="PF07478">
    <property type="entry name" value="Dala_Dala_lig_C"/>
    <property type="match status" value="1"/>
</dbReference>
<keyword evidence="3" id="KW-0963">Cytoplasm</keyword>
<evidence type="ECO:0000256" key="5">
    <source>
        <dbReference type="ARBA" id="ARBA00022741"/>
    </source>
</evidence>
<dbReference type="GO" id="GO:0008360">
    <property type="term" value="P:regulation of cell shape"/>
    <property type="evidence" value="ECO:0007669"/>
    <property type="project" value="UniProtKB-KW"/>
</dbReference>
<dbReference type="SUPFAM" id="SSF52440">
    <property type="entry name" value="PreATP-grasp domain"/>
    <property type="match status" value="1"/>
</dbReference>
<dbReference type="KEGG" id="nhy:JQS43_20680"/>
<name>A0A895YHD7_9ACTN</name>
<dbReference type="InterPro" id="IPR011761">
    <property type="entry name" value="ATP-grasp"/>
</dbReference>
<dbReference type="GO" id="GO:0071555">
    <property type="term" value="P:cell wall organization"/>
    <property type="evidence" value="ECO:0007669"/>
    <property type="project" value="UniProtKB-KW"/>
</dbReference>
<dbReference type="SUPFAM" id="SSF56059">
    <property type="entry name" value="Glutathione synthetase ATP-binding domain-like"/>
    <property type="match status" value="1"/>
</dbReference>
<organism evidence="14 15">
    <name type="scientific">Natronosporangium hydrolyticum</name>
    <dbReference type="NCBI Taxonomy" id="2811111"/>
    <lineage>
        <taxon>Bacteria</taxon>
        <taxon>Bacillati</taxon>
        <taxon>Actinomycetota</taxon>
        <taxon>Actinomycetes</taxon>
        <taxon>Micromonosporales</taxon>
        <taxon>Micromonosporaceae</taxon>
        <taxon>Natronosporangium</taxon>
    </lineage>
</organism>
<evidence type="ECO:0000313" key="15">
    <source>
        <dbReference type="Proteomes" id="UP000662857"/>
    </source>
</evidence>
<keyword evidence="11" id="KW-0460">Magnesium</keyword>
<evidence type="ECO:0000259" key="13">
    <source>
        <dbReference type="PROSITE" id="PS50975"/>
    </source>
</evidence>
<keyword evidence="15" id="KW-1185">Reference proteome</keyword>
<dbReference type="InterPro" id="IPR011127">
    <property type="entry name" value="Dala_Dala_lig_N"/>
</dbReference>
<proteinExistence type="inferred from homology"/>
<evidence type="ECO:0000256" key="6">
    <source>
        <dbReference type="ARBA" id="ARBA00022840"/>
    </source>
</evidence>
<feature type="domain" description="ATP-grasp" evidence="13">
    <location>
        <begin position="141"/>
        <end position="337"/>
    </location>
</feature>
<dbReference type="GO" id="GO:0008716">
    <property type="term" value="F:D-alanine-D-alanine ligase activity"/>
    <property type="evidence" value="ECO:0007669"/>
    <property type="project" value="InterPro"/>
</dbReference>
<dbReference type="PANTHER" id="PTHR23132">
    <property type="entry name" value="D-ALANINE--D-ALANINE LIGASE"/>
    <property type="match status" value="1"/>
</dbReference>
<dbReference type="InterPro" id="IPR000291">
    <property type="entry name" value="D-Ala_lig_Van_CS"/>
</dbReference>
<keyword evidence="11" id="KW-0464">Manganese</keyword>
<reference evidence="14" key="1">
    <citation type="submission" date="2021-02" db="EMBL/GenBank/DDBJ databases">
        <title>Natrosporangium hydrolyticum gen. nov., sp. nov, a haloalkaliphilic actinobacterium from a soda solonchak soil.</title>
        <authorList>
            <person name="Sorokin D.Y."/>
            <person name="Khijniak T.V."/>
            <person name="Zakharycheva A.P."/>
            <person name="Boueva O.V."/>
            <person name="Ariskina E.V."/>
            <person name="Hahnke R.L."/>
            <person name="Bunk B."/>
            <person name="Sproer C."/>
            <person name="Schumann P."/>
            <person name="Evtushenko L.I."/>
            <person name="Kublanov I.V."/>
        </authorList>
    </citation>
    <scope>NUCLEOTIDE SEQUENCE</scope>
    <source>
        <strain evidence="14">DSM 106523</strain>
    </source>
</reference>
<keyword evidence="5 12" id="KW-0547">Nucleotide-binding</keyword>
<comment type="similarity">
    <text evidence="2">Belongs to the D-alanine--D-alanine ligase family.</text>
</comment>
<feature type="active site" evidence="10">
    <location>
        <position position="186"/>
    </location>
</feature>
<evidence type="ECO:0000256" key="9">
    <source>
        <dbReference type="ARBA" id="ARBA00023316"/>
    </source>
</evidence>
<dbReference type="PANTHER" id="PTHR23132:SF23">
    <property type="entry name" value="D-ALANINE--D-ALANINE LIGASE B"/>
    <property type="match status" value="1"/>
</dbReference>
<feature type="binding site" evidence="11">
    <location>
        <position position="291"/>
    </location>
    <ligand>
        <name>Mg(2+)</name>
        <dbReference type="ChEBI" id="CHEBI:18420"/>
        <label>1</label>
    </ligand>
</feature>
<evidence type="ECO:0000256" key="4">
    <source>
        <dbReference type="ARBA" id="ARBA00022598"/>
    </source>
</evidence>
<feature type="active site" evidence="10">
    <location>
        <position position="315"/>
    </location>
</feature>
<keyword evidence="11" id="KW-0479">Metal-binding</keyword>
<evidence type="ECO:0000256" key="2">
    <source>
        <dbReference type="ARBA" id="ARBA00010871"/>
    </source>
</evidence>
<protein>
    <submittedName>
        <fullName evidence="14">ATP-grasp domain-containing protein</fullName>
    </submittedName>
</protein>
<comment type="cofactor">
    <cofactor evidence="11">
        <name>Mg(2+)</name>
        <dbReference type="ChEBI" id="CHEBI:18420"/>
    </cofactor>
    <cofactor evidence="11">
        <name>Mn(2+)</name>
        <dbReference type="ChEBI" id="CHEBI:29035"/>
    </cofactor>
    <text evidence="11">Binds 2 magnesium or manganese ions per subunit.</text>
</comment>
<evidence type="ECO:0000256" key="12">
    <source>
        <dbReference type="PROSITE-ProRule" id="PRU00409"/>
    </source>
</evidence>
<dbReference type="EMBL" id="CP070499">
    <property type="protein sequence ID" value="QSB13936.1"/>
    <property type="molecule type" value="Genomic_DNA"/>
</dbReference>
<dbReference type="PROSITE" id="PS00843">
    <property type="entry name" value="DALA_DALA_LIGASE_1"/>
    <property type="match status" value="1"/>
</dbReference>
<keyword evidence="6 12" id="KW-0067">ATP-binding</keyword>
<dbReference type="PROSITE" id="PS50975">
    <property type="entry name" value="ATP_GRASP"/>
    <property type="match status" value="1"/>
</dbReference>
<evidence type="ECO:0000256" key="8">
    <source>
        <dbReference type="ARBA" id="ARBA00022984"/>
    </source>
</evidence>
<dbReference type="AlphaFoldDB" id="A0A895YHD7"/>
<evidence type="ECO:0000256" key="7">
    <source>
        <dbReference type="ARBA" id="ARBA00022960"/>
    </source>
</evidence>
<evidence type="ECO:0000256" key="1">
    <source>
        <dbReference type="ARBA" id="ARBA00004496"/>
    </source>
</evidence>
<keyword evidence="9" id="KW-0961">Cell wall biogenesis/degradation</keyword>
<dbReference type="InterPro" id="IPR016185">
    <property type="entry name" value="PreATP-grasp_dom_sf"/>
</dbReference>
<evidence type="ECO:0000313" key="14">
    <source>
        <dbReference type="EMBL" id="QSB13936.1"/>
    </source>
</evidence>
<dbReference type="InterPro" id="IPR011095">
    <property type="entry name" value="Dala_Dala_lig_C"/>
</dbReference>
<evidence type="ECO:0000256" key="11">
    <source>
        <dbReference type="PIRSR" id="PIRSR039102-3"/>
    </source>
</evidence>
<keyword evidence="8" id="KW-0573">Peptidoglycan synthesis</keyword>
<comment type="subcellular location">
    <subcellularLocation>
        <location evidence="1">Cytoplasm</location>
    </subcellularLocation>
</comment>
<dbReference type="InterPro" id="IPR013815">
    <property type="entry name" value="ATP_grasp_subdomain_1"/>
</dbReference>
<feature type="active site" evidence="10">
    <location>
        <position position="13"/>
    </location>
</feature>